<sequence>MERVIDKQVSADFINAESQVNDYIKKFQDEFDTLLKERETRESEKMQIRASLDVHKAKLNEYLNELVPLRTSLDSWKPKQIPIMLG</sequence>
<evidence type="ECO:0000313" key="1">
    <source>
        <dbReference type="EMBL" id="RUT09543.1"/>
    </source>
</evidence>
<dbReference type="AlphaFoldDB" id="A0A3S1AU89"/>
<comment type="caution">
    <text evidence="1">The sequence shown here is derived from an EMBL/GenBank/DDBJ whole genome shotgun (WGS) entry which is preliminary data.</text>
</comment>
<keyword evidence="2" id="KW-1185">Reference proteome</keyword>
<name>A0A3S1AU89_9CYAN</name>
<gene>
    <name evidence="1" type="ORF">DSM106972_000370</name>
</gene>
<reference evidence="1" key="2">
    <citation type="journal article" date="2019" name="Genome Biol. Evol.">
        <title>Day and night: Metabolic profiles and evolutionary relationships of six axenic non-marine cyanobacteria.</title>
        <authorList>
            <person name="Will S.E."/>
            <person name="Henke P."/>
            <person name="Boedeker C."/>
            <person name="Huang S."/>
            <person name="Brinkmann H."/>
            <person name="Rohde M."/>
            <person name="Jarek M."/>
            <person name="Friedl T."/>
            <person name="Seufert S."/>
            <person name="Schumacher M."/>
            <person name="Overmann J."/>
            <person name="Neumann-Schaal M."/>
            <person name="Petersen J."/>
        </authorList>
    </citation>
    <scope>NUCLEOTIDE SEQUENCE [LARGE SCALE GENOMIC DNA]</scope>
    <source>
        <strain evidence="1">PCC 7102</strain>
    </source>
</reference>
<organism evidence="1 2">
    <name type="scientific">Dulcicalothrix desertica PCC 7102</name>
    <dbReference type="NCBI Taxonomy" id="232991"/>
    <lineage>
        <taxon>Bacteria</taxon>
        <taxon>Bacillati</taxon>
        <taxon>Cyanobacteriota</taxon>
        <taxon>Cyanophyceae</taxon>
        <taxon>Nostocales</taxon>
        <taxon>Calotrichaceae</taxon>
        <taxon>Dulcicalothrix</taxon>
    </lineage>
</organism>
<dbReference type="EMBL" id="RSCL01000001">
    <property type="protein sequence ID" value="RUT09543.1"/>
    <property type="molecule type" value="Genomic_DNA"/>
</dbReference>
<reference evidence="1" key="1">
    <citation type="submission" date="2018-12" db="EMBL/GenBank/DDBJ databases">
        <authorList>
            <person name="Will S."/>
            <person name="Neumann-Schaal M."/>
            <person name="Henke P."/>
        </authorList>
    </citation>
    <scope>NUCLEOTIDE SEQUENCE</scope>
    <source>
        <strain evidence="1">PCC 7102</strain>
    </source>
</reference>
<protein>
    <submittedName>
        <fullName evidence="1">Uncharacterized protein</fullName>
    </submittedName>
</protein>
<evidence type="ECO:0000313" key="2">
    <source>
        <dbReference type="Proteomes" id="UP000271624"/>
    </source>
</evidence>
<dbReference type="Proteomes" id="UP000271624">
    <property type="component" value="Unassembled WGS sequence"/>
</dbReference>
<dbReference type="OrthoDB" id="6565187at2"/>
<dbReference type="RefSeq" id="WP_127077730.1">
    <property type="nucleotide sequence ID" value="NZ_RSCL01000001.1"/>
</dbReference>
<accession>A0A3S1AU89</accession>
<proteinExistence type="predicted"/>